<evidence type="ECO:0000256" key="1">
    <source>
        <dbReference type="SAM" id="MobiDB-lite"/>
    </source>
</evidence>
<evidence type="ECO:0000313" key="2">
    <source>
        <dbReference type="EMBL" id="KAK0441719.1"/>
    </source>
</evidence>
<evidence type="ECO:0000313" key="3">
    <source>
        <dbReference type="Proteomes" id="UP001175211"/>
    </source>
</evidence>
<feature type="compositionally biased region" description="Polar residues" evidence="1">
    <location>
        <begin position="1"/>
        <end position="11"/>
    </location>
</feature>
<organism evidence="2 3">
    <name type="scientific">Armillaria tabescens</name>
    <name type="common">Ringless honey mushroom</name>
    <name type="synonym">Agaricus tabescens</name>
    <dbReference type="NCBI Taxonomy" id="1929756"/>
    <lineage>
        <taxon>Eukaryota</taxon>
        <taxon>Fungi</taxon>
        <taxon>Dikarya</taxon>
        <taxon>Basidiomycota</taxon>
        <taxon>Agaricomycotina</taxon>
        <taxon>Agaricomycetes</taxon>
        <taxon>Agaricomycetidae</taxon>
        <taxon>Agaricales</taxon>
        <taxon>Marasmiineae</taxon>
        <taxon>Physalacriaceae</taxon>
        <taxon>Desarmillaria</taxon>
    </lineage>
</organism>
<dbReference type="AlphaFoldDB" id="A0AA39JG02"/>
<sequence length="317" mass="34080">MIGKRNASNAENIPVRRASSTGKHVAAAKSLPAPLHKRKRAVAKPGQVVFDVKTYRASKEALITVQLASRLGKPAQVALPEAPTLFARDKLVSDYGVRLFYTLSLLAPSTPPKDTPIPPTYPVSLPANAPAEGPSYFLGVFAPNSTKVTLHPAHHEVLAVHCPRLPGTIQSSPAGPEIPVHPLCLPDPQSYALLSQYLYTHRQDLLLASLLPPSSLPSNPFPTTAHLSDSPKLSGSEVHAQLLALAESLAKDYTQHKLLGGLSTVHGLWKNIVALGVDDEGLWEVIHVAWGVYLTAAGWTDGRLHLRKGELIPGYNQ</sequence>
<keyword evidence="3" id="KW-1185">Reference proteome</keyword>
<dbReference type="Proteomes" id="UP001175211">
    <property type="component" value="Unassembled WGS sequence"/>
</dbReference>
<name>A0AA39JG02_ARMTA</name>
<proteinExistence type="predicted"/>
<dbReference type="EMBL" id="JAUEPS010000068">
    <property type="protein sequence ID" value="KAK0441719.1"/>
    <property type="molecule type" value="Genomic_DNA"/>
</dbReference>
<accession>A0AA39JG02</accession>
<dbReference type="GeneID" id="85358146"/>
<gene>
    <name evidence="2" type="ORF">EV420DRAFT_1579745</name>
</gene>
<reference evidence="2" key="1">
    <citation type="submission" date="2023-06" db="EMBL/GenBank/DDBJ databases">
        <authorList>
            <consortium name="Lawrence Berkeley National Laboratory"/>
            <person name="Ahrendt S."/>
            <person name="Sahu N."/>
            <person name="Indic B."/>
            <person name="Wong-Bajracharya J."/>
            <person name="Merenyi Z."/>
            <person name="Ke H.-M."/>
            <person name="Monk M."/>
            <person name="Kocsube S."/>
            <person name="Drula E."/>
            <person name="Lipzen A."/>
            <person name="Balint B."/>
            <person name="Henrissat B."/>
            <person name="Andreopoulos B."/>
            <person name="Martin F.M."/>
            <person name="Harder C.B."/>
            <person name="Rigling D."/>
            <person name="Ford K.L."/>
            <person name="Foster G.D."/>
            <person name="Pangilinan J."/>
            <person name="Papanicolaou A."/>
            <person name="Barry K."/>
            <person name="LaButti K."/>
            <person name="Viragh M."/>
            <person name="Koriabine M."/>
            <person name="Yan M."/>
            <person name="Riley R."/>
            <person name="Champramary S."/>
            <person name="Plett K.L."/>
            <person name="Tsai I.J."/>
            <person name="Slot J."/>
            <person name="Sipos G."/>
            <person name="Plett J."/>
            <person name="Nagy L.G."/>
            <person name="Grigoriev I.V."/>
        </authorList>
    </citation>
    <scope>NUCLEOTIDE SEQUENCE</scope>
    <source>
        <strain evidence="2">CCBAS 213</strain>
    </source>
</reference>
<protein>
    <submittedName>
        <fullName evidence="2">Uncharacterized protein</fullName>
    </submittedName>
</protein>
<comment type="caution">
    <text evidence="2">The sequence shown here is derived from an EMBL/GenBank/DDBJ whole genome shotgun (WGS) entry which is preliminary data.</text>
</comment>
<dbReference type="RefSeq" id="XP_060324058.1">
    <property type="nucleotide sequence ID" value="XM_060474598.1"/>
</dbReference>
<feature type="region of interest" description="Disordered" evidence="1">
    <location>
        <begin position="1"/>
        <end position="31"/>
    </location>
</feature>